<feature type="region of interest" description="Disordered" evidence="1">
    <location>
        <begin position="139"/>
        <end position="160"/>
    </location>
</feature>
<accession>A0ABD2CQP0</accession>
<reference evidence="2 3" key="1">
    <citation type="journal article" date="2024" name="Ann. Entomol. Soc. Am.">
        <title>Genomic analyses of the southern and eastern yellowjacket wasps (Hymenoptera: Vespidae) reveal evolutionary signatures of social life.</title>
        <authorList>
            <person name="Catto M.A."/>
            <person name="Caine P.B."/>
            <person name="Orr S.E."/>
            <person name="Hunt B.G."/>
            <person name="Goodisman M.A.D."/>
        </authorList>
    </citation>
    <scope>NUCLEOTIDE SEQUENCE [LARGE SCALE GENOMIC DNA]</scope>
    <source>
        <strain evidence="2">232</strain>
        <tissue evidence="2">Head and thorax</tissue>
    </source>
</reference>
<proteinExistence type="predicted"/>
<organism evidence="2 3">
    <name type="scientific">Vespula maculifrons</name>
    <name type="common">Eastern yellow jacket</name>
    <name type="synonym">Wasp</name>
    <dbReference type="NCBI Taxonomy" id="7453"/>
    <lineage>
        <taxon>Eukaryota</taxon>
        <taxon>Metazoa</taxon>
        <taxon>Ecdysozoa</taxon>
        <taxon>Arthropoda</taxon>
        <taxon>Hexapoda</taxon>
        <taxon>Insecta</taxon>
        <taxon>Pterygota</taxon>
        <taxon>Neoptera</taxon>
        <taxon>Endopterygota</taxon>
        <taxon>Hymenoptera</taxon>
        <taxon>Apocrita</taxon>
        <taxon>Aculeata</taxon>
        <taxon>Vespoidea</taxon>
        <taxon>Vespidae</taxon>
        <taxon>Vespinae</taxon>
        <taxon>Vespula</taxon>
    </lineage>
</organism>
<name>A0ABD2CQP0_VESMC</name>
<dbReference type="Proteomes" id="UP001607303">
    <property type="component" value="Unassembled WGS sequence"/>
</dbReference>
<evidence type="ECO:0000256" key="1">
    <source>
        <dbReference type="SAM" id="MobiDB-lite"/>
    </source>
</evidence>
<protein>
    <submittedName>
        <fullName evidence="2">Uncharacterized protein</fullName>
    </submittedName>
</protein>
<evidence type="ECO:0000313" key="3">
    <source>
        <dbReference type="Proteomes" id="UP001607303"/>
    </source>
</evidence>
<sequence>MLRKERRRGNNETEWWGYSATRRGYKAAAFDSGSSHATNFHHSQMNLRGTHAPQNETVWWGCSATRRGYKAAAFDSGSSHATNFHHSQMNLRGTHAPQNETEWWGYSATRRGYKAAAFDSGSSHATNFYHSYMNLHGTHAPQGKEKRIKRSGGDTVPLGGNIRRPPLAVGPFLPRISTVQFSNLANETEWWGYSATWERYKETLYKVVSIVSGGTLGRGPRVWAFRRVTVSKTFSFSFPLLSHFLPTWVGSTCDIVKSILGDRGTNHRGIFTRKEGTSPCFRTRMIEKTLTRVTAGTRVGVRGREIKSCRGLRFDFEIEI</sequence>
<keyword evidence="3" id="KW-1185">Reference proteome</keyword>
<comment type="caution">
    <text evidence="2">The sequence shown here is derived from an EMBL/GenBank/DDBJ whole genome shotgun (WGS) entry which is preliminary data.</text>
</comment>
<evidence type="ECO:0000313" key="2">
    <source>
        <dbReference type="EMBL" id="KAL2747422.1"/>
    </source>
</evidence>
<gene>
    <name evidence="2" type="ORF">V1477_004114</name>
</gene>
<dbReference type="AlphaFoldDB" id="A0ABD2CQP0"/>
<dbReference type="EMBL" id="JAYRBN010000035">
    <property type="protein sequence ID" value="KAL2747422.1"/>
    <property type="molecule type" value="Genomic_DNA"/>
</dbReference>